<dbReference type="SMART" id="SM01217">
    <property type="entry name" value="Fn3_like"/>
    <property type="match status" value="1"/>
</dbReference>
<evidence type="ECO:0000259" key="4">
    <source>
        <dbReference type="SMART" id="SM01217"/>
    </source>
</evidence>
<accession>A0ABX0H083</accession>
<dbReference type="Pfam" id="PF01915">
    <property type="entry name" value="Glyco_hydro_3_C"/>
    <property type="match status" value="1"/>
</dbReference>
<dbReference type="Pfam" id="PF14310">
    <property type="entry name" value="Fn3-like"/>
    <property type="match status" value="1"/>
</dbReference>
<dbReference type="InterPro" id="IPR002772">
    <property type="entry name" value="Glyco_hydro_3_C"/>
</dbReference>
<dbReference type="InterPro" id="IPR036881">
    <property type="entry name" value="Glyco_hydro_3_C_sf"/>
</dbReference>
<protein>
    <submittedName>
        <fullName evidence="5">Family 3 glycosyl hydrolase</fullName>
    </submittedName>
</protein>
<dbReference type="RefSeq" id="WP_166284909.1">
    <property type="nucleotide sequence ID" value="NZ_JAANNP010000180.1"/>
</dbReference>
<proteinExistence type="inferred from homology"/>
<organism evidence="5 6">
    <name type="scientific">Motilibacter deserti</name>
    <dbReference type="NCBI Taxonomy" id="2714956"/>
    <lineage>
        <taxon>Bacteria</taxon>
        <taxon>Bacillati</taxon>
        <taxon>Actinomycetota</taxon>
        <taxon>Actinomycetes</taxon>
        <taxon>Motilibacterales</taxon>
        <taxon>Motilibacteraceae</taxon>
        <taxon>Motilibacter</taxon>
    </lineage>
</organism>
<sequence length="829" mass="89893">EALHGVAREQLVNNQNATVLNNTTSYPLSLSLGSTWDPELQYTEATAISDEAREVVKDNKYDLDFYSPTINLARDPRWGRTDESFSEDPLLTTKMADQFVNGMEGKDENGKLLPGSNGYYKTLTTIKHYAANNSEYNRLGGDSVMDDRDLREYYTKQFRDVIRDTQPGSIMSSYNKVNGVPAAANTYLIDNLARQTFGFQGYFTSDCDAIWTIQQRNGGRYPTWIPQGYDHVPNQYERHALASAAGEDLDCNTGYHDQWSYANTIPTAVAQKIKTQNDTFNENDVDVNVTRLFTARIQLGEFDAESQVPWIAAARSRVSKGTWVNSDANNAVTQTPARLALARKVGAESIVLLKNDAAADGSSLLPLKVPASGDYKVAVIGYYGNPPKNEVYLGGYSADFTAAGQRNIVTGYEGLKSAIQAVNPGATVDYLKGTASQRGALIPADVAAAANYDAVVVYVGNDHTDAAEDKDRTTLTLPGSQEALVNQVAAVNPNTIVYMETIGQVNVESFKDKVPAMLWSSFNAQRRGEALADVVLGKVNPGAHLPFTWYQSEAQLPPIDDYNLRGTNGTNGRTYMYFKGQPTYPFGYGLSYTSCELSKLRLNKSAVDANDTVRVRAEVENTGSTAGAQVAQLYVTTPDAPAAKQRPIKRLVAFDKVDLAPGESTHVNFDVKVRDLAFYDDAAGKWVVDPGRYGFELASSSTDVAQTQYVTVSGALDAVPATVTAKPVVAGADKAADIAQRLVFPVGATVDPQLTVALSDDRLFGYVLKGKSTALPAGMKVKLTSNRSNVVKIDSSDTIRTVKAGVATVTAQVSYNGEKASGSFVVYVK</sequence>
<gene>
    <name evidence="5" type="ORF">G9H71_22070</name>
</gene>
<reference evidence="5 6" key="1">
    <citation type="submission" date="2020-03" db="EMBL/GenBank/DDBJ databases">
        <title>Two novel Motilibacter sp.</title>
        <authorList>
            <person name="Liu S."/>
        </authorList>
    </citation>
    <scope>NUCLEOTIDE SEQUENCE [LARGE SCALE GENOMIC DNA]</scope>
    <source>
        <strain evidence="5 6">E257</strain>
    </source>
</reference>
<dbReference type="EMBL" id="JAANNP010000180">
    <property type="protein sequence ID" value="NHC16477.1"/>
    <property type="molecule type" value="Genomic_DNA"/>
</dbReference>
<dbReference type="SUPFAM" id="SSF52279">
    <property type="entry name" value="Beta-D-glucan exohydrolase, C-terminal domain"/>
    <property type="match status" value="1"/>
</dbReference>
<dbReference type="Gene3D" id="3.20.20.300">
    <property type="entry name" value="Glycoside hydrolase, family 3, N-terminal domain"/>
    <property type="match status" value="1"/>
</dbReference>
<evidence type="ECO:0000256" key="1">
    <source>
        <dbReference type="ARBA" id="ARBA00005336"/>
    </source>
</evidence>
<dbReference type="Gene3D" id="3.40.50.1700">
    <property type="entry name" value="Glycoside hydrolase family 3 C-terminal domain"/>
    <property type="match status" value="1"/>
</dbReference>
<evidence type="ECO:0000313" key="5">
    <source>
        <dbReference type="EMBL" id="NHC16477.1"/>
    </source>
</evidence>
<dbReference type="InterPro" id="IPR017853">
    <property type="entry name" value="GH"/>
</dbReference>
<comment type="similarity">
    <text evidence="1">Belongs to the glycosyl hydrolase 3 family.</text>
</comment>
<dbReference type="Gene3D" id="2.60.40.10">
    <property type="entry name" value="Immunoglobulins"/>
    <property type="match status" value="1"/>
</dbReference>
<dbReference type="GO" id="GO:0016787">
    <property type="term" value="F:hydrolase activity"/>
    <property type="evidence" value="ECO:0007669"/>
    <property type="project" value="UniProtKB-KW"/>
</dbReference>
<feature type="domain" description="Fibronectin type III-like" evidence="4">
    <location>
        <begin position="629"/>
        <end position="701"/>
    </location>
</feature>
<dbReference type="InterPro" id="IPR026891">
    <property type="entry name" value="Fn3-like"/>
</dbReference>
<dbReference type="Proteomes" id="UP000800981">
    <property type="component" value="Unassembled WGS sequence"/>
</dbReference>
<feature type="non-terminal residue" evidence="5">
    <location>
        <position position="1"/>
    </location>
</feature>
<keyword evidence="3 5" id="KW-0378">Hydrolase</keyword>
<evidence type="ECO:0000256" key="2">
    <source>
        <dbReference type="ARBA" id="ARBA00022729"/>
    </source>
</evidence>
<dbReference type="InterPro" id="IPR036962">
    <property type="entry name" value="Glyco_hydro_3_N_sf"/>
</dbReference>
<dbReference type="Pfam" id="PF00933">
    <property type="entry name" value="Glyco_hydro_3"/>
    <property type="match status" value="1"/>
</dbReference>
<evidence type="ECO:0000313" key="6">
    <source>
        <dbReference type="Proteomes" id="UP000800981"/>
    </source>
</evidence>
<keyword evidence="2" id="KW-0732">Signal</keyword>
<dbReference type="PRINTS" id="PR00133">
    <property type="entry name" value="GLHYDRLASE3"/>
</dbReference>
<name>A0ABX0H083_9ACTN</name>
<dbReference type="PANTHER" id="PTHR42721">
    <property type="entry name" value="SUGAR HYDROLASE-RELATED"/>
    <property type="match status" value="1"/>
</dbReference>
<comment type="caution">
    <text evidence="5">The sequence shown here is derived from an EMBL/GenBank/DDBJ whole genome shotgun (WGS) entry which is preliminary data.</text>
</comment>
<dbReference type="InterPro" id="IPR044993">
    <property type="entry name" value="BXL"/>
</dbReference>
<keyword evidence="6" id="KW-1185">Reference proteome</keyword>
<dbReference type="InterPro" id="IPR001764">
    <property type="entry name" value="Glyco_hydro_3_N"/>
</dbReference>
<dbReference type="InterPro" id="IPR013783">
    <property type="entry name" value="Ig-like_fold"/>
</dbReference>
<evidence type="ECO:0000256" key="3">
    <source>
        <dbReference type="ARBA" id="ARBA00022801"/>
    </source>
</evidence>
<dbReference type="SUPFAM" id="SSF51445">
    <property type="entry name" value="(Trans)glycosidases"/>
    <property type="match status" value="1"/>
</dbReference>
<dbReference type="PANTHER" id="PTHR42721:SF3">
    <property type="entry name" value="BETA-D-XYLOSIDASE 5-RELATED"/>
    <property type="match status" value="1"/>
</dbReference>
<dbReference type="Gene3D" id="2.60.40.1080">
    <property type="match status" value="1"/>
</dbReference>